<keyword evidence="13" id="KW-1185">Reference proteome</keyword>
<evidence type="ECO:0000256" key="7">
    <source>
        <dbReference type="ARBA" id="ARBA00022884"/>
    </source>
</evidence>
<dbReference type="GO" id="GO:0005730">
    <property type="term" value="C:nucleolus"/>
    <property type="evidence" value="ECO:0007669"/>
    <property type="project" value="UniProtKB-SubCell"/>
</dbReference>
<dbReference type="GO" id="GO:0000176">
    <property type="term" value="C:nuclear exosome (RNase complex)"/>
    <property type="evidence" value="ECO:0007669"/>
    <property type="project" value="UniProtKB-ARBA"/>
</dbReference>
<dbReference type="InterPro" id="IPR001247">
    <property type="entry name" value="ExoRNase_PH_dom1"/>
</dbReference>
<keyword evidence="4" id="KW-0963">Cytoplasm</keyword>
<evidence type="ECO:0000259" key="11">
    <source>
        <dbReference type="Pfam" id="PF01138"/>
    </source>
</evidence>
<dbReference type="Gene3D" id="3.30.230.70">
    <property type="entry name" value="GHMP Kinase, N-terminal domain"/>
    <property type="match status" value="1"/>
</dbReference>
<protein>
    <recommendedName>
        <fullName evidence="9">Ribosomal RNA-processing protein 43</fullName>
    </recommendedName>
</protein>
<keyword evidence="6" id="KW-0271">Exosome</keyword>
<dbReference type="SUPFAM" id="SSF54211">
    <property type="entry name" value="Ribosomal protein S5 domain 2-like"/>
    <property type="match status" value="1"/>
</dbReference>
<evidence type="ECO:0000256" key="2">
    <source>
        <dbReference type="ARBA" id="ARBA00004604"/>
    </source>
</evidence>
<dbReference type="PANTHER" id="PTHR11097:SF9">
    <property type="entry name" value="EXOSOME COMPLEX COMPONENT RRP43"/>
    <property type="match status" value="1"/>
</dbReference>
<comment type="caution">
    <text evidence="12">The sequence shown here is derived from an EMBL/GenBank/DDBJ whole genome shotgun (WGS) entry which is preliminary data.</text>
</comment>
<evidence type="ECO:0000256" key="10">
    <source>
        <dbReference type="SAM" id="MobiDB-lite"/>
    </source>
</evidence>
<gene>
    <name evidence="12" type="ORF">OGAPHI_004789</name>
</gene>
<evidence type="ECO:0000313" key="12">
    <source>
        <dbReference type="EMBL" id="KAH3664075.1"/>
    </source>
</evidence>
<dbReference type="OrthoDB" id="45882at2759"/>
<sequence>MSETATIKPNKFPPEVLARIAPDVLLQKYLQVGVRPSLRKFDEFRPVQISRAGVGRYESDGNGDINKVGSILGSSIVKSGSTTVICLISGGIVEDSLELVNDYRTKLEKDIIDGETYTESKNTSVYTEVEISRGRSGPPNEEEICLSQQLYDTVYHSGLIDREALKIKLGYKGDQPLDSDFMPQNSYSFVLYATIQVFSRTGPVYDLCYGALVSALRGTRLPAVYIDEKRTEVGVRRVRTEEYDLICETEKSSPLQLNQDKLGWGSTFGLVQLDKDIPRDQDKMEIDTDDRILLADLEGEAEEEIGTRLEVGSNGKSLNRLTIYNVGKISKQDLQQAIALDLLLGRSEVPLSRNSQWGTCVGVVVGLESFSVQVNVFVDLGSNTTSNSLDNLGLLGALLVDLDVESNEQNQVGRDNCTSAESCQWCSCAVSTVGQGRIEVVDDFLVGGEINKREIKDELQNLESGDPFFPPDADSSGCQEVVPVHDHVNKQVQGDGNPRDGGQTDKLCVAQQSGGTVVVSVEEGEFFLFHHQEQRVDELGELCKVVQVVEYDHLLGPCTVITDGVVEAVGVDHRDELLGHQNNKSQRQRGQEQVVDLEQSVQNKRFPLVGLDHGGSTQNHNVVHGNRAKHRDRSGEKGLARLEVELAWNKPATGQLGDKHVKVSKQVHAEWTLKTGHGKRSE</sequence>
<dbReference type="RefSeq" id="XP_046060355.1">
    <property type="nucleotide sequence ID" value="XM_046205905.1"/>
</dbReference>
<reference evidence="12" key="2">
    <citation type="submission" date="2021-01" db="EMBL/GenBank/DDBJ databases">
        <authorList>
            <person name="Schikora-Tamarit M.A."/>
        </authorList>
    </citation>
    <scope>NUCLEOTIDE SEQUENCE</scope>
    <source>
        <strain evidence="12">CBS6075</strain>
    </source>
</reference>
<feature type="domain" description="Exoribonuclease phosphorolytic" evidence="11">
    <location>
        <begin position="44"/>
        <end position="222"/>
    </location>
</feature>
<dbReference type="GO" id="GO:0000177">
    <property type="term" value="C:cytoplasmic exosome (RNase complex)"/>
    <property type="evidence" value="ECO:0007669"/>
    <property type="project" value="TreeGrafter"/>
</dbReference>
<keyword evidence="8" id="KW-0539">Nucleus</keyword>
<dbReference type="InterPro" id="IPR020568">
    <property type="entry name" value="Ribosomal_Su5_D2-typ_SF"/>
</dbReference>
<evidence type="ECO:0000256" key="4">
    <source>
        <dbReference type="ARBA" id="ARBA00022490"/>
    </source>
</evidence>
<name>A0A9P8P2V1_9ASCO</name>
<dbReference type="GO" id="GO:0035925">
    <property type="term" value="F:mRNA 3'-UTR AU-rich region binding"/>
    <property type="evidence" value="ECO:0007669"/>
    <property type="project" value="TreeGrafter"/>
</dbReference>
<dbReference type="GO" id="GO:0034473">
    <property type="term" value="P:U1 snRNA 3'-end processing"/>
    <property type="evidence" value="ECO:0007669"/>
    <property type="project" value="TreeGrafter"/>
</dbReference>
<dbReference type="GO" id="GO:0071038">
    <property type="term" value="P:TRAMP-dependent tRNA surveillance pathway"/>
    <property type="evidence" value="ECO:0007669"/>
    <property type="project" value="TreeGrafter"/>
</dbReference>
<dbReference type="InterPro" id="IPR027408">
    <property type="entry name" value="PNPase/RNase_PH_dom_sf"/>
</dbReference>
<keyword evidence="7" id="KW-0694">RNA-binding</keyword>
<dbReference type="InterPro" id="IPR050590">
    <property type="entry name" value="Exosome_comp_Rrp42_subfam"/>
</dbReference>
<comment type="similarity">
    <text evidence="3">Belongs to the RNase PH family.</text>
</comment>
<dbReference type="GeneID" id="70236754"/>
<dbReference type="GO" id="GO:0034475">
    <property type="term" value="P:U4 snRNA 3'-end processing"/>
    <property type="evidence" value="ECO:0007669"/>
    <property type="project" value="TreeGrafter"/>
</dbReference>
<evidence type="ECO:0000256" key="8">
    <source>
        <dbReference type="ARBA" id="ARBA00023242"/>
    </source>
</evidence>
<dbReference type="GO" id="GO:0000467">
    <property type="term" value="P:exonucleolytic trimming to generate mature 3'-end of 5.8S rRNA from tricistronic rRNA transcript (SSU-rRNA, 5.8S rRNA, LSU-rRNA)"/>
    <property type="evidence" value="ECO:0007669"/>
    <property type="project" value="UniProtKB-ARBA"/>
</dbReference>
<dbReference type="Pfam" id="PF01138">
    <property type="entry name" value="RNase_PH"/>
    <property type="match status" value="1"/>
</dbReference>
<reference evidence="12" key="1">
    <citation type="journal article" date="2021" name="Open Biol.">
        <title>Shared evolutionary footprints suggest mitochondrial oxidative damage underlies multiple complex I losses in fungi.</title>
        <authorList>
            <person name="Schikora-Tamarit M.A."/>
            <person name="Marcet-Houben M."/>
            <person name="Nosek J."/>
            <person name="Gabaldon T."/>
        </authorList>
    </citation>
    <scope>NUCLEOTIDE SEQUENCE</scope>
    <source>
        <strain evidence="12">CBS6075</strain>
    </source>
</reference>
<organism evidence="12 13">
    <name type="scientific">Ogataea philodendri</name>
    <dbReference type="NCBI Taxonomy" id="1378263"/>
    <lineage>
        <taxon>Eukaryota</taxon>
        <taxon>Fungi</taxon>
        <taxon>Dikarya</taxon>
        <taxon>Ascomycota</taxon>
        <taxon>Saccharomycotina</taxon>
        <taxon>Pichiomycetes</taxon>
        <taxon>Pichiales</taxon>
        <taxon>Pichiaceae</taxon>
        <taxon>Ogataea</taxon>
    </lineage>
</organism>
<proteinExistence type="inferred from homology"/>
<evidence type="ECO:0000256" key="3">
    <source>
        <dbReference type="ARBA" id="ARBA00006678"/>
    </source>
</evidence>
<comment type="subcellular location">
    <subcellularLocation>
        <location evidence="1">Cytoplasm</location>
    </subcellularLocation>
    <subcellularLocation>
        <location evidence="2">Nucleus</location>
        <location evidence="2">Nucleolus</location>
    </subcellularLocation>
</comment>
<feature type="region of interest" description="Disordered" evidence="10">
    <location>
        <begin position="612"/>
        <end position="635"/>
    </location>
</feature>
<evidence type="ECO:0000256" key="6">
    <source>
        <dbReference type="ARBA" id="ARBA00022835"/>
    </source>
</evidence>
<dbReference type="GO" id="GO:0016075">
    <property type="term" value="P:rRNA catabolic process"/>
    <property type="evidence" value="ECO:0007669"/>
    <property type="project" value="TreeGrafter"/>
</dbReference>
<dbReference type="GO" id="GO:0071035">
    <property type="term" value="P:nuclear polyadenylation-dependent rRNA catabolic process"/>
    <property type="evidence" value="ECO:0007669"/>
    <property type="project" value="TreeGrafter"/>
</dbReference>
<dbReference type="GO" id="GO:0071028">
    <property type="term" value="P:nuclear mRNA surveillance"/>
    <property type="evidence" value="ECO:0007669"/>
    <property type="project" value="TreeGrafter"/>
</dbReference>
<evidence type="ECO:0000256" key="5">
    <source>
        <dbReference type="ARBA" id="ARBA00022552"/>
    </source>
</evidence>
<dbReference type="EMBL" id="JAEUBE010000352">
    <property type="protein sequence ID" value="KAH3664075.1"/>
    <property type="molecule type" value="Genomic_DNA"/>
</dbReference>
<keyword evidence="5" id="KW-0698">rRNA processing</keyword>
<dbReference type="Proteomes" id="UP000769157">
    <property type="component" value="Unassembled WGS sequence"/>
</dbReference>
<dbReference type="AlphaFoldDB" id="A0A9P8P2V1"/>
<dbReference type="GO" id="GO:0034476">
    <property type="term" value="P:U5 snRNA 3'-end processing"/>
    <property type="evidence" value="ECO:0007669"/>
    <property type="project" value="TreeGrafter"/>
</dbReference>
<evidence type="ECO:0000313" key="13">
    <source>
        <dbReference type="Proteomes" id="UP000769157"/>
    </source>
</evidence>
<evidence type="ECO:0000256" key="1">
    <source>
        <dbReference type="ARBA" id="ARBA00004496"/>
    </source>
</evidence>
<dbReference type="PANTHER" id="PTHR11097">
    <property type="entry name" value="EXOSOME COMPLEX EXONUCLEASE RIBOSOMAL RNA PROCESSING PROTEIN"/>
    <property type="match status" value="1"/>
</dbReference>
<evidence type="ECO:0000256" key="9">
    <source>
        <dbReference type="ARBA" id="ARBA00030617"/>
    </source>
</evidence>
<accession>A0A9P8P2V1</accession>